<dbReference type="RefSeq" id="WP_219070421.1">
    <property type="nucleotide sequence ID" value="NZ_CAJUXY010000089.1"/>
</dbReference>
<dbReference type="EMBL" id="CP097320">
    <property type="protein sequence ID" value="UQX09926.1"/>
    <property type="molecule type" value="Genomic_DNA"/>
</dbReference>
<evidence type="ECO:0000259" key="2">
    <source>
        <dbReference type="Pfam" id="PF12484"/>
    </source>
</evidence>
<keyword evidence="4" id="KW-1185">Reference proteome</keyword>
<name>A0ABY4QHB8_9MYCO</name>
<evidence type="ECO:0000313" key="4">
    <source>
        <dbReference type="Proteomes" id="UP001056610"/>
    </source>
</evidence>
<organism evidence="3 4">
    <name type="scientific">Candidatus Mycobacterium methanotrophicum</name>
    <dbReference type="NCBI Taxonomy" id="2943498"/>
    <lineage>
        <taxon>Bacteria</taxon>
        <taxon>Bacillati</taxon>
        <taxon>Actinomycetota</taxon>
        <taxon>Actinomycetes</taxon>
        <taxon>Mycobacteriales</taxon>
        <taxon>Mycobacteriaceae</taxon>
        <taxon>Mycobacterium</taxon>
    </lineage>
</organism>
<protein>
    <submittedName>
        <fullName evidence="3">PPE family protein</fullName>
    </submittedName>
</protein>
<evidence type="ECO:0000313" key="3">
    <source>
        <dbReference type="EMBL" id="UQX09926.1"/>
    </source>
</evidence>
<dbReference type="PANTHER" id="PTHR46766">
    <property type="entry name" value="GLUTAMINE-RICH PROTEIN 2"/>
    <property type="match status" value="1"/>
</dbReference>
<feature type="domain" description="PPE" evidence="1">
    <location>
        <begin position="3"/>
        <end position="165"/>
    </location>
</feature>
<sequence length="404" mass="40445">MLDYAAMPPEITSTLVYTGQGSAPMVATASAWDALAAQLSSFAQGYSSTITALQDQEWTGPASTAMAEAAAPYAAWVSTTATQAEQTATQARAAAAAYETAHASVVPPPLIAANRTQLTNLIATNLLGQNSPQIAATEAQYEQMWAQDASAMYGYATSASSATKLTPFTAPPQTANPAGQSAQAATTAAQTAGSGASHFNSLSQMLSNVPQQLSSAASPAAATSDTTSVFGIQVPNSLVTSIGDFNTIINPISFYAALSRTVANVSAAAMIMGRLVGDSALYAPLAMLSDATSPVTSAAGGGISNAVLASTSTAAPIGPLSVPPSWASATPVATAASEQPLWVSGAEGFYEADSAAGAMPTAGIGPMAGIAGAAAAGMLARPVVSNMLRVAPRRYKMPRPKAGG</sequence>
<gene>
    <name evidence="3" type="ORF">M5I08_16955</name>
</gene>
<dbReference type="InterPro" id="IPR022171">
    <property type="entry name" value="PPE_C"/>
</dbReference>
<dbReference type="InterPro" id="IPR000030">
    <property type="entry name" value="PPE_dom"/>
</dbReference>
<feature type="domain" description="PPE family C-terminal" evidence="2">
    <location>
        <begin position="309"/>
        <end position="400"/>
    </location>
</feature>
<accession>A0ABY4QHB8</accession>
<reference evidence="3" key="1">
    <citation type="submission" date="2022-05" db="EMBL/GenBank/DDBJ databases">
        <title>A methanotrophic Mycobacterium dominates a cave microbial ecosystem.</title>
        <authorList>
            <person name="Van Spanning R.J.M."/>
            <person name="Guan Q."/>
            <person name="Melkonian C."/>
            <person name="Gallant J."/>
            <person name="Polerecky L."/>
            <person name="Flot J.-F."/>
            <person name="Brandt B.W."/>
            <person name="Braster M."/>
            <person name="Iturbe Espinoza P."/>
            <person name="Aerts J."/>
            <person name="Meima-Franke M."/>
            <person name="Piersma S.R."/>
            <person name="Bunduc C."/>
            <person name="Ummels R."/>
            <person name="Pain A."/>
            <person name="Fleming E.J."/>
            <person name="van der Wel N."/>
            <person name="Gherman V.D."/>
            <person name="Sarbu S.M."/>
            <person name="Bodelier P.L.E."/>
            <person name="Bitter W."/>
        </authorList>
    </citation>
    <scope>NUCLEOTIDE SEQUENCE</scope>
    <source>
        <strain evidence="3">Sulfur Cave</strain>
    </source>
</reference>
<dbReference type="PANTHER" id="PTHR46766:SF1">
    <property type="entry name" value="GLUTAMINE-RICH PROTEIN 2"/>
    <property type="match status" value="1"/>
</dbReference>
<dbReference type="Proteomes" id="UP001056610">
    <property type="component" value="Chromosome"/>
</dbReference>
<dbReference type="Pfam" id="PF12484">
    <property type="entry name" value="PPE-SVP"/>
    <property type="match status" value="1"/>
</dbReference>
<proteinExistence type="predicted"/>
<dbReference type="Pfam" id="PF00823">
    <property type="entry name" value="PPE"/>
    <property type="match status" value="1"/>
</dbReference>
<evidence type="ECO:0000259" key="1">
    <source>
        <dbReference type="Pfam" id="PF00823"/>
    </source>
</evidence>